<feature type="domain" description="YCII-related" evidence="2">
    <location>
        <begin position="45"/>
        <end position="136"/>
    </location>
</feature>
<gene>
    <name evidence="3" type="ORF">GCM10010968_16100</name>
</gene>
<evidence type="ECO:0000259" key="2">
    <source>
        <dbReference type="Pfam" id="PF03795"/>
    </source>
</evidence>
<accession>A0ABQ2KK16</accession>
<evidence type="ECO:0000256" key="1">
    <source>
        <dbReference type="ARBA" id="ARBA00007689"/>
    </source>
</evidence>
<proteinExistence type="inferred from homology"/>
<comment type="caution">
    <text evidence="3">The sequence shown here is derived from an EMBL/GenBank/DDBJ whole genome shotgun (WGS) entry which is preliminary data.</text>
</comment>
<dbReference type="RefSeq" id="WP_308421870.1">
    <property type="nucleotide sequence ID" value="NZ_BAABBD010000002.1"/>
</dbReference>
<dbReference type="SUPFAM" id="SSF54909">
    <property type="entry name" value="Dimeric alpha+beta barrel"/>
    <property type="match status" value="1"/>
</dbReference>
<dbReference type="PANTHER" id="PTHR35174:SF3">
    <property type="entry name" value="BLL7171 PROTEIN"/>
    <property type="match status" value="1"/>
</dbReference>
<evidence type="ECO:0000313" key="4">
    <source>
        <dbReference type="Proteomes" id="UP000626982"/>
    </source>
</evidence>
<name>A0ABQ2KK16_9MICO</name>
<dbReference type="Proteomes" id="UP000626982">
    <property type="component" value="Unassembled WGS sequence"/>
</dbReference>
<organism evidence="3 4">
    <name type="scientific">Agrococcus terreus</name>
    <dbReference type="NCBI Taxonomy" id="574649"/>
    <lineage>
        <taxon>Bacteria</taxon>
        <taxon>Bacillati</taxon>
        <taxon>Actinomycetota</taxon>
        <taxon>Actinomycetes</taxon>
        <taxon>Micrococcales</taxon>
        <taxon>Microbacteriaceae</taxon>
        <taxon>Agrococcus</taxon>
    </lineage>
</organism>
<sequence length="150" mass="15841">MSDTTTTDARIAAEATTGAIDREESTMRCTLLLHYPEMLGELDEASMEAGRAAFADYAATLHAAGVLVSGEVLQPSHATTTLREVDGALRVQDGPFADSKEQLGGTFVIEVADLDAAIEWAKRAPSVGWGAVEVRPSATHVVDGRWVGAL</sequence>
<reference evidence="4" key="1">
    <citation type="journal article" date="2019" name="Int. J. Syst. Evol. Microbiol.">
        <title>The Global Catalogue of Microorganisms (GCM) 10K type strain sequencing project: providing services to taxonomists for standard genome sequencing and annotation.</title>
        <authorList>
            <consortium name="The Broad Institute Genomics Platform"/>
            <consortium name="The Broad Institute Genome Sequencing Center for Infectious Disease"/>
            <person name="Wu L."/>
            <person name="Ma J."/>
        </authorList>
    </citation>
    <scope>NUCLEOTIDE SEQUENCE [LARGE SCALE GENOMIC DNA]</scope>
    <source>
        <strain evidence="4">CGMCC 1.6960</strain>
    </source>
</reference>
<dbReference type="Gene3D" id="3.30.70.1060">
    <property type="entry name" value="Dimeric alpha+beta barrel"/>
    <property type="match status" value="1"/>
</dbReference>
<protein>
    <recommendedName>
        <fullName evidence="2">YCII-related domain-containing protein</fullName>
    </recommendedName>
</protein>
<keyword evidence="4" id="KW-1185">Reference proteome</keyword>
<comment type="similarity">
    <text evidence="1">Belongs to the YciI family.</text>
</comment>
<evidence type="ECO:0000313" key="3">
    <source>
        <dbReference type="EMBL" id="GGN84422.1"/>
    </source>
</evidence>
<dbReference type="InterPro" id="IPR011008">
    <property type="entry name" value="Dimeric_a/b-barrel"/>
</dbReference>
<dbReference type="InterPro" id="IPR005545">
    <property type="entry name" value="YCII"/>
</dbReference>
<dbReference type="PANTHER" id="PTHR35174">
    <property type="entry name" value="BLL7171 PROTEIN-RELATED"/>
    <property type="match status" value="1"/>
</dbReference>
<dbReference type="EMBL" id="BMLM01000001">
    <property type="protein sequence ID" value="GGN84422.1"/>
    <property type="molecule type" value="Genomic_DNA"/>
</dbReference>
<dbReference type="Pfam" id="PF03795">
    <property type="entry name" value="YCII"/>
    <property type="match status" value="1"/>
</dbReference>